<keyword evidence="4" id="KW-1185">Reference proteome</keyword>
<dbReference type="CDD" id="cd06257">
    <property type="entry name" value="DnaJ"/>
    <property type="match status" value="1"/>
</dbReference>
<feature type="non-terminal residue" evidence="3">
    <location>
        <position position="1"/>
    </location>
</feature>
<dbReference type="PROSITE" id="PS50076">
    <property type="entry name" value="DNAJ_2"/>
    <property type="match status" value="1"/>
</dbReference>
<evidence type="ECO:0000256" key="1">
    <source>
        <dbReference type="ARBA" id="ARBA00023186"/>
    </source>
</evidence>
<proteinExistence type="predicted"/>
<dbReference type="Pfam" id="PF00226">
    <property type="entry name" value="DnaJ"/>
    <property type="match status" value="1"/>
</dbReference>
<name>A0A7L1V1B7_SITEU</name>
<dbReference type="PANTHER" id="PTHR45168">
    <property type="entry name" value="DNAJ HOMOLOG SUBFAMILY B MEMBER 2"/>
    <property type="match status" value="1"/>
</dbReference>
<dbReference type="PRINTS" id="PR00625">
    <property type="entry name" value="JDOMAIN"/>
</dbReference>
<evidence type="ECO:0000313" key="3">
    <source>
        <dbReference type="EMBL" id="NXO78968.1"/>
    </source>
</evidence>
<dbReference type="AlphaFoldDB" id="A0A7L1V1B7"/>
<evidence type="ECO:0000313" key="4">
    <source>
        <dbReference type="Proteomes" id="UP000583915"/>
    </source>
</evidence>
<dbReference type="GO" id="GO:0051082">
    <property type="term" value="F:unfolded protein binding"/>
    <property type="evidence" value="ECO:0007669"/>
    <property type="project" value="InterPro"/>
</dbReference>
<accession>A0A7L1V1B7</accession>
<protein>
    <submittedName>
        <fullName evidence="3">DNJB8 protein</fullName>
    </submittedName>
</protein>
<sequence>MVDYYKVLGVQENASQEDIKKSYHKLALKWHPDKNPKNKEEAEMKFKEIVEAYEILSDPEKRLCYDKSVEESRACRERAAAGYDSFFCSHHGIPHEEEVFGRTYPFTCIFLNPQDVRINAENWQNASRRGPMFSEQFVQWNSFCPCGHPTSFFAESTAGPYGARTVITMTEVVNGKTITTRKIIEDGKETKEVEEDGQLKFVIFNERDY</sequence>
<dbReference type="InterPro" id="IPR043183">
    <property type="entry name" value="DNJB2/6-like"/>
</dbReference>
<dbReference type="SMART" id="SM00271">
    <property type="entry name" value="DnaJ"/>
    <property type="match status" value="1"/>
</dbReference>
<keyword evidence="1" id="KW-0143">Chaperone</keyword>
<feature type="domain" description="J" evidence="2">
    <location>
        <begin position="3"/>
        <end position="69"/>
    </location>
</feature>
<dbReference type="GO" id="GO:0030544">
    <property type="term" value="F:Hsp70 protein binding"/>
    <property type="evidence" value="ECO:0007669"/>
    <property type="project" value="InterPro"/>
</dbReference>
<gene>
    <name evidence="3" type="primary">Dnajb8</name>
    <name evidence="3" type="ORF">SITEUR_R06834</name>
</gene>
<dbReference type="SUPFAM" id="SSF46565">
    <property type="entry name" value="Chaperone J-domain"/>
    <property type="match status" value="1"/>
</dbReference>
<comment type="caution">
    <text evidence="3">The sequence shown here is derived from an EMBL/GenBank/DDBJ whole genome shotgun (WGS) entry which is preliminary data.</text>
</comment>
<feature type="non-terminal residue" evidence="3">
    <location>
        <position position="209"/>
    </location>
</feature>
<dbReference type="InterPro" id="IPR036869">
    <property type="entry name" value="J_dom_sf"/>
</dbReference>
<dbReference type="InterPro" id="IPR001623">
    <property type="entry name" value="DnaJ_domain"/>
</dbReference>
<organism evidence="3 4">
    <name type="scientific">Sitta europaea</name>
    <name type="common">Eurasian nuthatch</name>
    <dbReference type="NCBI Taxonomy" id="50251"/>
    <lineage>
        <taxon>Eukaryota</taxon>
        <taxon>Metazoa</taxon>
        <taxon>Chordata</taxon>
        <taxon>Craniata</taxon>
        <taxon>Vertebrata</taxon>
        <taxon>Euteleostomi</taxon>
        <taxon>Archelosauria</taxon>
        <taxon>Archosauria</taxon>
        <taxon>Dinosauria</taxon>
        <taxon>Saurischia</taxon>
        <taxon>Theropoda</taxon>
        <taxon>Coelurosauria</taxon>
        <taxon>Aves</taxon>
        <taxon>Neognathae</taxon>
        <taxon>Neoaves</taxon>
        <taxon>Telluraves</taxon>
        <taxon>Australaves</taxon>
        <taxon>Passeriformes</taxon>
        <taxon>Sittidae</taxon>
        <taxon>Sitta</taxon>
    </lineage>
</organism>
<dbReference type="PROSITE" id="PS00636">
    <property type="entry name" value="DNAJ_1"/>
    <property type="match status" value="1"/>
</dbReference>
<dbReference type="EMBL" id="VXBS01003557">
    <property type="protein sequence ID" value="NXO78968.1"/>
    <property type="molecule type" value="Genomic_DNA"/>
</dbReference>
<dbReference type="InterPro" id="IPR018253">
    <property type="entry name" value="DnaJ_domain_CS"/>
</dbReference>
<dbReference type="Gene3D" id="1.10.287.110">
    <property type="entry name" value="DnaJ domain"/>
    <property type="match status" value="1"/>
</dbReference>
<reference evidence="3 4" key="1">
    <citation type="submission" date="2019-09" db="EMBL/GenBank/DDBJ databases">
        <title>Bird 10,000 Genomes (B10K) Project - Family phase.</title>
        <authorList>
            <person name="Zhang G."/>
        </authorList>
    </citation>
    <scope>NUCLEOTIDE SEQUENCE [LARGE SCALE GENOMIC DNA]</scope>
    <source>
        <strain evidence="3">B10K-DU-002-25</strain>
        <tissue evidence="3">Muscle</tissue>
    </source>
</reference>
<dbReference type="Proteomes" id="UP000583915">
    <property type="component" value="Unassembled WGS sequence"/>
</dbReference>
<dbReference type="PANTHER" id="PTHR45168:SF3">
    <property type="entry name" value="DNAJ HEAT SHOCK PROTEIN FAMILY (HSP40) MEMBER B2"/>
    <property type="match status" value="1"/>
</dbReference>
<evidence type="ECO:0000259" key="2">
    <source>
        <dbReference type="PROSITE" id="PS50076"/>
    </source>
</evidence>